<dbReference type="KEGG" id="kbi:30213557"/>
<name>A0A1B9FRT0_9TREE</name>
<dbReference type="GeneID" id="30213557"/>
<accession>A0A1B9FRT0</accession>
<dbReference type="RefSeq" id="XP_019042549.1">
    <property type="nucleotide sequence ID" value="XM_019195726.1"/>
</dbReference>
<keyword evidence="3" id="KW-1185">Reference proteome</keyword>
<sequence length="295" mass="33054">MDDGELKQKCASLDSVIQATALEIAEDFRTWIRDLVNRWIEQEPESSVGQYLTSGRTLSIEPERQTVNRSRLSKSIWKSTGDRSAVYSDAWKEVERAARVRSSFDSRVDAMNEGIDLFAGNFTRACEKLSPNLLEDELDTFLDLQNEIVSREGEQLWIAREQCDKQFIKAFSHWLSHTTGRTELLYGDVDHKAIIDLGSEPAPEVVRTILSKATELNNSGQFDRQLTQEESHKMGSILMLACALNDASGDVHSTREIRQLAKRLLPMETPQGEHPASAIPSVTLGDALGTGFLVE</sequence>
<protein>
    <submittedName>
        <fullName evidence="1">Uncharacterized protein</fullName>
    </submittedName>
</protein>
<evidence type="ECO:0000313" key="3">
    <source>
        <dbReference type="Proteomes" id="UP000092730"/>
    </source>
</evidence>
<reference evidence="2" key="4">
    <citation type="submission" date="2024-02" db="EMBL/GenBank/DDBJ databases">
        <title>Comparative genomics of Cryptococcus and Kwoniella reveals pathogenesis evolution and contrasting modes of karyotype evolution via chromosome fusion or intercentromeric recombination.</title>
        <authorList>
            <person name="Coelho M.A."/>
            <person name="David-Palma M."/>
            <person name="Shea T."/>
            <person name="Bowers K."/>
            <person name="McGinley-Smith S."/>
            <person name="Mohammad A.W."/>
            <person name="Gnirke A."/>
            <person name="Yurkov A.M."/>
            <person name="Nowrousian M."/>
            <person name="Sun S."/>
            <person name="Cuomo C.A."/>
            <person name="Heitman J."/>
        </authorList>
    </citation>
    <scope>NUCLEOTIDE SEQUENCE</scope>
    <source>
        <strain evidence="2">CBS 10118</strain>
    </source>
</reference>
<dbReference type="VEuPathDB" id="FungiDB:I302_09158"/>
<dbReference type="EMBL" id="KV700382">
    <property type="protein sequence ID" value="OCF21479.1"/>
    <property type="molecule type" value="Genomic_DNA"/>
</dbReference>
<reference evidence="1" key="3">
    <citation type="submission" date="2016-07" db="EMBL/GenBank/DDBJ databases">
        <title>Evolution of pathogenesis and genome organization in the Tremellales.</title>
        <authorList>
            <person name="Cuomo C."/>
            <person name="Litvintseva A."/>
            <person name="Heitman J."/>
            <person name="Chen Y."/>
            <person name="Sun S."/>
            <person name="Springer D."/>
            <person name="Dromer F."/>
            <person name="Young S."/>
            <person name="Zeng Q."/>
            <person name="Chapman S."/>
            <person name="Gujja S."/>
            <person name="Saif S."/>
            <person name="Birren B."/>
        </authorList>
    </citation>
    <scope>NUCLEOTIDE SEQUENCE</scope>
    <source>
        <strain evidence="1">CBS 10118</strain>
    </source>
</reference>
<gene>
    <name evidence="1" type="ORF">I302_09158</name>
    <name evidence="2" type="ORF">I302_104773</name>
</gene>
<reference evidence="2" key="2">
    <citation type="submission" date="2013-07" db="EMBL/GenBank/DDBJ databases">
        <authorList>
            <consortium name="The Broad Institute Genome Sequencing Platform"/>
            <person name="Cuomo C."/>
            <person name="Litvintseva A."/>
            <person name="Chen Y."/>
            <person name="Heitman J."/>
            <person name="Sun S."/>
            <person name="Springer D."/>
            <person name="Dromer F."/>
            <person name="Young S.K."/>
            <person name="Zeng Q."/>
            <person name="Gargeya S."/>
            <person name="Fitzgerald M."/>
            <person name="Abouelleil A."/>
            <person name="Alvarado L."/>
            <person name="Berlin A.M."/>
            <person name="Chapman S.B."/>
            <person name="Dewar J."/>
            <person name="Goldberg J."/>
            <person name="Griggs A."/>
            <person name="Gujja S."/>
            <person name="Hansen M."/>
            <person name="Howarth C."/>
            <person name="Imamovic A."/>
            <person name="Larimer J."/>
            <person name="McCowan C."/>
            <person name="Murphy C."/>
            <person name="Pearson M."/>
            <person name="Priest M."/>
            <person name="Roberts A."/>
            <person name="Saif S."/>
            <person name="Shea T."/>
            <person name="Sykes S."/>
            <person name="Wortman J."/>
            <person name="Nusbaum C."/>
            <person name="Birren B."/>
        </authorList>
    </citation>
    <scope>NUCLEOTIDE SEQUENCE</scope>
    <source>
        <strain evidence="2">CBS 10118</strain>
    </source>
</reference>
<reference evidence="1" key="1">
    <citation type="submission" date="2013-07" db="EMBL/GenBank/DDBJ databases">
        <title>The Genome Sequence of Cryptococcus bestiolae CBS10118.</title>
        <authorList>
            <consortium name="The Broad Institute Genome Sequencing Platform"/>
            <person name="Cuomo C."/>
            <person name="Litvintseva A."/>
            <person name="Chen Y."/>
            <person name="Heitman J."/>
            <person name="Sun S."/>
            <person name="Springer D."/>
            <person name="Dromer F."/>
            <person name="Young S.K."/>
            <person name="Zeng Q."/>
            <person name="Gargeya S."/>
            <person name="Fitzgerald M."/>
            <person name="Abouelleil A."/>
            <person name="Alvarado L."/>
            <person name="Berlin A.M."/>
            <person name="Chapman S.B."/>
            <person name="Dewar J."/>
            <person name="Goldberg J."/>
            <person name="Griggs A."/>
            <person name="Gujja S."/>
            <person name="Hansen M."/>
            <person name="Howarth C."/>
            <person name="Imamovic A."/>
            <person name="Larimer J."/>
            <person name="McCowan C."/>
            <person name="Murphy C."/>
            <person name="Pearson M."/>
            <person name="Priest M."/>
            <person name="Roberts A."/>
            <person name="Saif S."/>
            <person name="Shea T."/>
            <person name="Sykes S."/>
            <person name="Wortman J."/>
            <person name="Nusbaum C."/>
            <person name="Birren B."/>
        </authorList>
    </citation>
    <scope>NUCLEOTIDE SEQUENCE [LARGE SCALE GENOMIC DNA]</scope>
    <source>
        <strain evidence="1">CBS 10118</strain>
    </source>
</reference>
<dbReference type="AlphaFoldDB" id="A0A1B9FRT0"/>
<evidence type="ECO:0000313" key="2">
    <source>
        <dbReference type="EMBL" id="WVW82762.1"/>
    </source>
</evidence>
<evidence type="ECO:0000313" key="1">
    <source>
        <dbReference type="EMBL" id="OCF21479.1"/>
    </source>
</evidence>
<proteinExistence type="predicted"/>
<dbReference type="Proteomes" id="UP000092730">
    <property type="component" value="Chromosome 3"/>
</dbReference>
<organism evidence="1">
    <name type="scientific">Kwoniella bestiolae CBS 10118</name>
    <dbReference type="NCBI Taxonomy" id="1296100"/>
    <lineage>
        <taxon>Eukaryota</taxon>
        <taxon>Fungi</taxon>
        <taxon>Dikarya</taxon>
        <taxon>Basidiomycota</taxon>
        <taxon>Agaricomycotina</taxon>
        <taxon>Tremellomycetes</taxon>
        <taxon>Tremellales</taxon>
        <taxon>Cryptococcaceae</taxon>
        <taxon>Kwoniella</taxon>
    </lineage>
</organism>
<dbReference type="EMBL" id="CP144543">
    <property type="protein sequence ID" value="WVW82762.1"/>
    <property type="molecule type" value="Genomic_DNA"/>
</dbReference>